<gene>
    <name evidence="3" type="ORF">Vbra_22292</name>
</gene>
<feature type="region of interest" description="Disordered" evidence="1">
    <location>
        <begin position="459"/>
        <end position="479"/>
    </location>
</feature>
<dbReference type="Pfam" id="PF00773">
    <property type="entry name" value="RNB"/>
    <property type="match status" value="1"/>
</dbReference>
<feature type="compositionally biased region" description="Low complexity" evidence="1">
    <location>
        <begin position="116"/>
        <end position="125"/>
    </location>
</feature>
<accession>A0A0G4GGR7</accession>
<evidence type="ECO:0000313" key="4">
    <source>
        <dbReference type="Proteomes" id="UP000041254"/>
    </source>
</evidence>
<evidence type="ECO:0000313" key="3">
    <source>
        <dbReference type="EMBL" id="CEM28840.1"/>
    </source>
</evidence>
<dbReference type="InterPro" id="IPR012340">
    <property type="entry name" value="NA-bd_OB-fold"/>
</dbReference>
<feature type="compositionally biased region" description="Low complexity" evidence="1">
    <location>
        <begin position="82"/>
        <end position="96"/>
    </location>
</feature>
<dbReference type="Proteomes" id="UP000041254">
    <property type="component" value="Unassembled WGS sequence"/>
</dbReference>
<reference evidence="3 4" key="1">
    <citation type="submission" date="2014-11" db="EMBL/GenBank/DDBJ databases">
        <authorList>
            <person name="Zhu J."/>
            <person name="Qi W."/>
            <person name="Song R."/>
        </authorList>
    </citation>
    <scope>NUCLEOTIDE SEQUENCE [LARGE SCALE GENOMIC DNA]</scope>
</reference>
<dbReference type="AlphaFoldDB" id="A0A0G4GGR7"/>
<sequence>MLFGAQPASCGFCTFNHRPSPLRPQTWRVLDRRRPTTVRMQDQPPQAPPSAGTSSLLQLKTRRPRRQHRLKRIVWLGEEPQASTNTAADDASAEAAPVDHRRNATREQPIPTTPYSSTSTSSSSSVATIEGFRGFPLRSRHELERMALQPLPNLPADTQHKAVQLRPGLTIEFYDNRSVAFGTIAELRNSTRSLAVVVDVPLVEEGSDRDDAASIERRVIDVGQISDCWSDVPGAVDWASIHRKASQLMGSLAPEWTLSTVWRRLFRNPSIGRPEAKRLTSSELAGLIWHSPIDTVGDTTSLCALRVATAMMVQREPHTFRRVASRLIVSEEGNVTTVYIGGWKALDEATAAIREVQAAVSYVRSCQEAESSGTGSGSSTLPSDPAVLALLRQLELFVIANGAANGSDDDDTAAEETTPAAKQGAPFKVRELLKRLKKPVTAAGGVDVLEMAGWWIPDADADKTDTDTDAGTQSPESRKRLSARFLSDEVMHEMRAAIERQRDLWARWYEGQPTVRDGMVDVPLENFGLMDGKADTDGPSAPPLRCRDYRHLRCYAVDSQRASFYDDCVAIDPATRDVLVFICDPDRFIVHGSELDLLARRRLKTIYFNSQLSIHMLPNSLLREAALQSHAAVDKTGRPPINPVIGASLREGAVFPAVIGPITPVTFARAYDVDDVAAVAGELGMDLGGSDGERMAQQMVGRALLRFSEKSRAFVKDKGLFLPTSELEPWRGVTGGKQERQRRFATRPLRSYVSLLQLRQLKRALVPSDQDGPRPLTQDDVDMRAR</sequence>
<name>A0A0G4GGR7_VITBC</name>
<feature type="region of interest" description="Disordered" evidence="1">
    <location>
        <begin position="766"/>
        <end position="786"/>
    </location>
</feature>
<dbReference type="InterPro" id="IPR001900">
    <property type="entry name" value="RNase_II/R"/>
</dbReference>
<organism evidence="3 4">
    <name type="scientific">Vitrella brassicaformis (strain CCMP3155)</name>
    <dbReference type="NCBI Taxonomy" id="1169540"/>
    <lineage>
        <taxon>Eukaryota</taxon>
        <taxon>Sar</taxon>
        <taxon>Alveolata</taxon>
        <taxon>Colpodellida</taxon>
        <taxon>Vitrellaceae</taxon>
        <taxon>Vitrella</taxon>
    </lineage>
</organism>
<dbReference type="GO" id="GO:0003723">
    <property type="term" value="F:RNA binding"/>
    <property type="evidence" value="ECO:0007669"/>
    <property type="project" value="InterPro"/>
</dbReference>
<evidence type="ECO:0000259" key="2">
    <source>
        <dbReference type="Pfam" id="PF00773"/>
    </source>
</evidence>
<evidence type="ECO:0000256" key="1">
    <source>
        <dbReference type="SAM" id="MobiDB-lite"/>
    </source>
</evidence>
<feature type="region of interest" description="Disordered" evidence="1">
    <location>
        <begin position="35"/>
        <end position="127"/>
    </location>
</feature>
<protein>
    <recommendedName>
        <fullName evidence="2">RNB domain-containing protein</fullName>
    </recommendedName>
</protein>
<dbReference type="SUPFAM" id="SSF50249">
    <property type="entry name" value="Nucleic acid-binding proteins"/>
    <property type="match status" value="1"/>
</dbReference>
<feature type="domain" description="RNB" evidence="2">
    <location>
        <begin position="547"/>
        <end position="625"/>
    </location>
</feature>
<proteinExistence type="predicted"/>
<dbReference type="VEuPathDB" id="CryptoDB:Vbra_22292"/>
<keyword evidence="4" id="KW-1185">Reference proteome</keyword>
<dbReference type="InParanoid" id="A0A0G4GGR7"/>
<dbReference type="GO" id="GO:0004540">
    <property type="term" value="F:RNA nuclease activity"/>
    <property type="evidence" value="ECO:0007669"/>
    <property type="project" value="InterPro"/>
</dbReference>
<dbReference type="EMBL" id="CDMY01000661">
    <property type="protein sequence ID" value="CEM28840.1"/>
    <property type="molecule type" value="Genomic_DNA"/>
</dbReference>
<feature type="compositionally biased region" description="Basic residues" evidence="1">
    <location>
        <begin position="60"/>
        <end position="72"/>
    </location>
</feature>